<dbReference type="EMBL" id="JABXWD010000620">
    <property type="protein sequence ID" value="MBV6343495.1"/>
    <property type="molecule type" value="Genomic_DNA"/>
</dbReference>
<feature type="non-terminal residue" evidence="1">
    <location>
        <position position="402"/>
    </location>
</feature>
<evidence type="ECO:0000313" key="1">
    <source>
        <dbReference type="EMBL" id="MBV6343495.1"/>
    </source>
</evidence>
<dbReference type="Proteomes" id="UP001196980">
    <property type="component" value="Unassembled WGS sequence"/>
</dbReference>
<name>A0ABS6S4G2_9BACT</name>
<accession>A0ABS6S4G2</accession>
<reference evidence="1 2" key="1">
    <citation type="journal article" date="2020" name="J Geophys Res Biogeosci">
        <title>Magnetotaxis as an Adaptation to Enable Bacterial Shuttling of Microbial Sulfur and Sulfur Cycling Across Aquatic Oxic#Anoxic Interfaces.</title>
        <authorList>
            <person name="Li J."/>
            <person name="Liu P."/>
            <person name="Wang J."/>
            <person name="Roberts A.P."/>
            <person name="Pan Y."/>
        </authorList>
    </citation>
    <scope>NUCLEOTIDE SEQUENCE [LARGE SCALE GENOMIC DNA]</scope>
    <source>
        <strain evidence="1 2">MYR-1_YQ</strain>
    </source>
</reference>
<dbReference type="RefSeq" id="WP_218254109.1">
    <property type="nucleotide sequence ID" value="NZ_JABXWD010000620.1"/>
</dbReference>
<evidence type="ECO:0000313" key="2">
    <source>
        <dbReference type="Proteomes" id="UP001196980"/>
    </source>
</evidence>
<comment type="caution">
    <text evidence="1">The sequence shown here is derived from an EMBL/GenBank/DDBJ whole genome shotgun (WGS) entry which is preliminary data.</text>
</comment>
<sequence length="402" mass="42894">MRTGYTRGKLCLALLTAVVLLFLFASPVLAYLYRATFTVAEGNGTDYTGLAVNCSVDVDWMITNGFITSSTALDTRIETLGGVEQIYMMAEDRIMAFVPSLGGNNQVNWYLTTGNTALSDFPVITGYGGYVTTTDAAALEPGNSFNLTFNAWVDNTTNNSDVAFSVVASTNSSSNNLATTHTVSLPSDIVSGNLLILLFTTYDNDSHTITAASGWTTLWLVTNALYGYYVAYRVADGTESSSMNITTNLVTNSAHETYRITGYTGTPEIAYDGASTTDVNPNPPALTPSWGEGPTLWIAGYLAQDAATWTTTAIPANYSGQLDKIYGSGSYYTGIGTAQRNLCTLAENPGTFTVSQAVTWRGCTIGVKGNVPTSYFVGKNVLYVYPDAGELKVDAIMNNGST</sequence>
<keyword evidence="2" id="KW-1185">Reference proteome</keyword>
<gene>
    <name evidence="1" type="ORF">HWQ67_18130</name>
</gene>
<evidence type="ECO:0008006" key="3">
    <source>
        <dbReference type="Google" id="ProtNLM"/>
    </source>
</evidence>
<organism evidence="1 2">
    <name type="scientific">Candidatus Magnetobacterium casense</name>
    <dbReference type="NCBI Taxonomy" id="1455061"/>
    <lineage>
        <taxon>Bacteria</taxon>
        <taxon>Pseudomonadati</taxon>
        <taxon>Nitrospirota</taxon>
        <taxon>Thermodesulfovibrionia</taxon>
        <taxon>Thermodesulfovibrionales</taxon>
        <taxon>Candidatus Magnetobacteriaceae</taxon>
        <taxon>Candidatus Magnetobacterium</taxon>
    </lineage>
</organism>
<proteinExistence type="predicted"/>
<protein>
    <recommendedName>
        <fullName evidence="3">Secreted protein</fullName>
    </recommendedName>
</protein>